<gene>
    <name evidence="1" type="ORF">MOV92_12055</name>
</gene>
<evidence type="ECO:0000313" key="2">
    <source>
        <dbReference type="Proteomes" id="UP000829194"/>
    </source>
</evidence>
<evidence type="ECO:0000313" key="1">
    <source>
        <dbReference type="EMBL" id="UNP31935.1"/>
    </source>
</evidence>
<dbReference type="Proteomes" id="UP000829194">
    <property type="component" value="Chromosome"/>
</dbReference>
<dbReference type="EMBL" id="CP093547">
    <property type="protein sequence ID" value="UNP31935.1"/>
    <property type="molecule type" value="Genomic_DNA"/>
</dbReference>
<sequence>MTKSRNVLASELFTLRSTLPLWRRQLGGESEFSEFLHGRIDRLLSEAGADDRHYVLTHVNQMLATHGVDRQYS</sequence>
<accession>A0ABY3XJV9</accession>
<organism evidence="1 2">
    <name type="scientific">Lysobacter gummosus</name>
    <dbReference type="NCBI Taxonomy" id="262324"/>
    <lineage>
        <taxon>Bacteria</taxon>
        <taxon>Pseudomonadati</taxon>
        <taxon>Pseudomonadota</taxon>
        <taxon>Gammaproteobacteria</taxon>
        <taxon>Lysobacterales</taxon>
        <taxon>Lysobacteraceae</taxon>
        <taxon>Lysobacter</taxon>
    </lineage>
</organism>
<proteinExistence type="predicted"/>
<protein>
    <submittedName>
        <fullName evidence="1">Uncharacterized protein</fullName>
    </submittedName>
</protein>
<keyword evidence="2" id="KW-1185">Reference proteome</keyword>
<dbReference type="RefSeq" id="WP_057943019.1">
    <property type="nucleotide sequence ID" value="NZ_CP011131.1"/>
</dbReference>
<name>A0ABY3XJV9_9GAMM</name>
<reference evidence="1 2" key="1">
    <citation type="submission" date="2022-03" db="EMBL/GenBank/DDBJ databases">
        <title>Complete genome sequence of Lysobacter capsici VKM B-2533 and Lysobacter gummosus 10.1.1, promising sources of lytic agents.</title>
        <authorList>
            <person name="Tarlachkov S.V."/>
            <person name="Kudryakova I.V."/>
            <person name="Afoshin A.S."/>
            <person name="Leontyevskaya E.A."/>
            <person name="Leontyevskaya N.V."/>
        </authorList>
    </citation>
    <scope>NUCLEOTIDE SEQUENCE [LARGE SCALE GENOMIC DNA]</scope>
    <source>
        <strain evidence="1 2">10.1.1</strain>
    </source>
</reference>